<evidence type="ECO:0000256" key="7">
    <source>
        <dbReference type="ARBA" id="ARBA00023136"/>
    </source>
</evidence>
<dbReference type="Pfam" id="PF13462">
    <property type="entry name" value="Thioredoxin_4"/>
    <property type="match status" value="1"/>
</dbReference>
<dbReference type="GO" id="GO:0048038">
    <property type="term" value="F:quinone binding"/>
    <property type="evidence" value="ECO:0007669"/>
    <property type="project" value="UniProtKB-KW"/>
</dbReference>
<sequence>MQNNLFYIVQQFLISNNYTINEEELNFQLEGHPNYPSLYAVTELFTHFSIENLALEIPTTKESMNELPNSFLTVISNEKGEGLAMVTKSKDGFTAIYNHKRSERFTNDQFLVNWSGITLMIEPNESKEKNKIQPSKINRIVLALIAIFLTGSSILIGASTISLYLFITSLIGLIINHYIIKQELGIASEAIKKLCTNNEKTNCNAVLNSKGATLFGKIKLSDLGMIYFFSLSILIYNFSIFSQGTAQLSQWIVLFSIFGTLYSLFYQGITLKKWCPLCLGIIGLLWAQAIGVIVLGNLEFSIKVIKVQDILITLSLGALITIIWTQISSLLKKSTELKKVQIEFSKFRKNFNLFKAALSQMQQINLPLNTLGMQFGNSNAPHSIDITIVSNPLCSYCKDTHKLKNDLLKRFPEHVNINYVFLNRIDDTKSETARIAASLLTIYQNDNNIDQAMDEIYVEDANIEQWLDKWEPATQYQASFDNLKSSAEWAINQDIKFTPTLIIDGYAFPNEYEYSDLLYFIEDLLEEKINIEV</sequence>
<dbReference type="InterPro" id="IPR038354">
    <property type="entry name" value="VKOR_sf"/>
</dbReference>
<feature type="transmembrane region" description="Helical" evidence="10">
    <location>
        <begin position="310"/>
        <end position="331"/>
    </location>
</feature>
<accession>A0AAE4BV42</accession>
<dbReference type="EMBL" id="JAVDQD010000008">
    <property type="protein sequence ID" value="MDR6241408.1"/>
    <property type="molecule type" value="Genomic_DNA"/>
</dbReference>
<evidence type="ECO:0000256" key="4">
    <source>
        <dbReference type="ARBA" id="ARBA00022719"/>
    </source>
</evidence>
<evidence type="ECO:0000256" key="3">
    <source>
        <dbReference type="ARBA" id="ARBA00022692"/>
    </source>
</evidence>
<protein>
    <submittedName>
        <fullName evidence="12">Membrane protein/predicted DsbA family dithiol-disulfide isomerase</fullName>
    </submittedName>
</protein>
<keyword evidence="3 10" id="KW-0812">Transmembrane</keyword>
<proteinExistence type="inferred from homology"/>
<dbReference type="SMART" id="SM00756">
    <property type="entry name" value="VKc"/>
    <property type="match status" value="1"/>
</dbReference>
<feature type="domain" description="Vitamin K epoxide reductase" evidence="11">
    <location>
        <begin position="158"/>
        <end position="292"/>
    </location>
</feature>
<dbReference type="InterPro" id="IPR036249">
    <property type="entry name" value="Thioredoxin-like_sf"/>
</dbReference>
<feature type="transmembrane region" description="Helical" evidence="10">
    <location>
        <begin position="137"/>
        <end position="155"/>
    </location>
</feature>
<dbReference type="InterPro" id="IPR012932">
    <property type="entry name" value="VKOR"/>
</dbReference>
<dbReference type="GO" id="GO:0016491">
    <property type="term" value="F:oxidoreductase activity"/>
    <property type="evidence" value="ECO:0007669"/>
    <property type="project" value="UniProtKB-KW"/>
</dbReference>
<keyword evidence="7 10" id="KW-0472">Membrane</keyword>
<keyword evidence="12" id="KW-0413">Isomerase</keyword>
<evidence type="ECO:0000256" key="6">
    <source>
        <dbReference type="ARBA" id="ARBA00023002"/>
    </source>
</evidence>
<dbReference type="Proteomes" id="UP001185092">
    <property type="component" value="Unassembled WGS sequence"/>
</dbReference>
<evidence type="ECO:0000256" key="9">
    <source>
        <dbReference type="ARBA" id="ARBA00023284"/>
    </source>
</evidence>
<reference evidence="12" key="1">
    <citation type="submission" date="2023-07" db="EMBL/GenBank/DDBJ databases">
        <title>Genomic Encyclopedia of Type Strains, Phase IV (KMG-IV): sequencing the most valuable type-strain genomes for metagenomic binning, comparative biology and taxonomic classification.</title>
        <authorList>
            <person name="Goeker M."/>
        </authorList>
    </citation>
    <scope>NUCLEOTIDE SEQUENCE</scope>
    <source>
        <strain evidence="12">DSM 26174</strain>
    </source>
</reference>
<dbReference type="Gene3D" id="3.40.30.10">
    <property type="entry name" value="Glutaredoxin"/>
    <property type="match status" value="1"/>
</dbReference>
<comment type="subcellular location">
    <subcellularLocation>
        <location evidence="1">Membrane</location>
        <topology evidence="1">Multi-pass membrane protein</topology>
    </subcellularLocation>
</comment>
<keyword evidence="13" id="KW-1185">Reference proteome</keyword>
<dbReference type="InterPro" id="IPR012336">
    <property type="entry name" value="Thioredoxin-like_fold"/>
</dbReference>
<evidence type="ECO:0000256" key="5">
    <source>
        <dbReference type="ARBA" id="ARBA00022989"/>
    </source>
</evidence>
<dbReference type="RefSeq" id="WP_309942141.1">
    <property type="nucleotide sequence ID" value="NZ_AP025306.1"/>
</dbReference>
<evidence type="ECO:0000313" key="12">
    <source>
        <dbReference type="EMBL" id="MDR6241408.1"/>
    </source>
</evidence>
<keyword evidence="9" id="KW-0676">Redox-active center</keyword>
<evidence type="ECO:0000256" key="1">
    <source>
        <dbReference type="ARBA" id="ARBA00004141"/>
    </source>
</evidence>
<dbReference type="AlphaFoldDB" id="A0AAE4BV42"/>
<keyword evidence="4" id="KW-0874">Quinone</keyword>
<comment type="similarity">
    <text evidence="2">Belongs to the VKOR family.</text>
</comment>
<dbReference type="CDD" id="cd12921">
    <property type="entry name" value="VKOR_4"/>
    <property type="match status" value="1"/>
</dbReference>
<feature type="transmembrane region" description="Helical" evidence="10">
    <location>
        <begin position="223"/>
        <end position="242"/>
    </location>
</feature>
<organism evidence="12 13">
    <name type="scientific">Aureibacter tunicatorum</name>
    <dbReference type="NCBI Taxonomy" id="866807"/>
    <lineage>
        <taxon>Bacteria</taxon>
        <taxon>Pseudomonadati</taxon>
        <taxon>Bacteroidota</taxon>
        <taxon>Cytophagia</taxon>
        <taxon>Cytophagales</taxon>
        <taxon>Persicobacteraceae</taxon>
        <taxon>Aureibacter</taxon>
    </lineage>
</organism>
<evidence type="ECO:0000256" key="8">
    <source>
        <dbReference type="ARBA" id="ARBA00023157"/>
    </source>
</evidence>
<keyword evidence="6" id="KW-0560">Oxidoreductase</keyword>
<dbReference type="Pfam" id="PF07884">
    <property type="entry name" value="VKOR"/>
    <property type="match status" value="1"/>
</dbReference>
<feature type="transmembrane region" description="Helical" evidence="10">
    <location>
        <begin position="277"/>
        <end position="298"/>
    </location>
</feature>
<gene>
    <name evidence="12" type="ORF">HNQ88_004495</name>
</gene>
<comment type="caution">
    <text evidence="12">The sequence shown here is derived from an EMBL/GenBank/DDBJ whole genome shotgun (WGS) entry which is preliminary data.</text>
</comment>
<keyword evidence="8" id="KW-1015">Disulfide bond</keyword>
<evidence type="ECO:0000256" key="2">
    <source>
        <dbReference type="ARBA" id="ARBA00006214"/>
    </source>
</evidence>
<keyword evidence="5 10" id="KW-1133">Transmembrane helix</keyword>
<dbReference type="Gene3D" id="1.20.1440.130">
    <property type="entry name" value="VKOR domain"/>
    <property type="match status" value="1"/>
</dbReference>
<dbReference type="SUPFAM" id="SSF52833">
    <property type="entry name" value="Thioredoxin-like"/>
    <property type="match status" value="1"/>
</dbReference>
<dbReference type="GO" id="GO:0016020">
    <property type="term" value="C:membrane"/>
    <property type="evidence" value="ECO:0007669"/>
    <property type="project" value="UniProtKB-SubCell"/>
</dbReference>
<evidence type="ECO:0000313" key="13">
    <source>
        <dbReference type="Proteomes" id="UP001185092"/>
    </source>
</evidence>
<evidence type="ECO:0000259" key="11">
    <source>
        <dbReference type="SMART" id="SM00756"/>
    </source>
</evidence>
<dbReference type="GO" id="GO:0016853">
    <property type="term" value="F:isomerase activity"/>
    <property type="evidence" value="ECO:0007669"/>
    <property type="project" value="UniProtKB-KW"/>
</dbReference>
<evidence type="ECO:0000256" key="10">
    <source>
        <dbReference type="SAM" id="Phobius"/>
    </source>
</evidence>
<feature type="transmembrane region" description="Helical" evidence="10">
    <location>
        <begin position="248"/>
        <end position="265"/>
    </location>
</feature>
<name>A0AAE4BV42_9BACT</name>